<evidence type="ECO:0000313" key="4">
    <source>
        <dbReference type="WBParaSite" id="HPBE_0002429001-mRNA-1"/>
    </source>
</evidence>
<evidence type="ECO:0000256" key="1">
    <source>
        <dbReference type="SAM" id="MobiDB-lite"/>
    </source>
</evidence>
<evidence type="ECO:0000313" key="3">
    <source>
        <dbReference type="Proteomes" id="UP000050761"/>
    </source>
</evidence>
<keyword evidence="3" id="KW-1185">Reference proteome</keyword>
<dbReference type="AlphaFoldDB" id="A0A183GNM0"/>
<feature type="region of interest" description="Disordered" evidence="1">
    <location>
        <begin position="53"/>
        <end position="76"/>
    </location>
</feature>
<accession>A0A3P8CYL5</accession>
<accession>A0A183GNM0</accession>
<protein>
    <submittedName>
        <fullName evidence="2 4">Uncharacterized protein</fullName>
    </submittedName>
</protein>
<reference evidence="4" key="2">
    <citation type="submission" date="2019-09" db="UniProtKB">
        <authorList>
            <consortium name="WormBaseParasite"/>
        </authorList>
    </citation>
    <scope>IDENTIFICATION</scope>
</reference>
<evidence type="ECO:0000313" key="2">
    <source>
        <dbReference type="EMBL" id="VDP44102.1"/>
    </source>
</evidence>
<feature type="compositionally biased region" description="Basic and acidic residues" evidence="1">
    <location>
        <begin position="54"/>
        <end position="69"/>
    </location>
</feature>
<proteinExistence type="predicted"/>
<name>A0A183GNM0_HELPZ</name>
<dbReference type="Proteomes" id="UP000050761">
    <property type="component" value="Unassembled WGS sequence"/>
</dbReference>
<gene>
    <name evidence="2" type="ORF">HPBE_LOCUS24289</name>
</gene>
<sequence>MPLIPNNVDDVESLTSLRMVVELNNVTSWLCCVSRGDEVTSAYVDVLNAAGPGERADAKQQQHEQRSGAEDGCEDDFAQLPQAGSEIERLSGMSAVKELKG</sequence>
<dbReference type="EMBL" id="UZAH01036129">
    <property type="protein sequence ID" value="VDP44102.1"/>
    <property type="molecule type" value="Genomic_DNA"/>
</dbReference>
<organism evidence="3 4">
    <name type="scientific">Heligmosomoides polygyrus</name>
    <name type="common">Parasitic roundworm</name>
    <dbReference type="NCBI Taxonomy" id="6339"/>
    <lineage>
        <taxon>Eukaryota</taxon>
        <taxon>Metazoa</taxon>
        <taxon>Ecdysozoa</taxon>
        <taxon>Nematoda</taxon>
        <taxon>Chromadorea</taxon>
        <taxon>Rhabditida</taxon>
        <taxon>Rhabditina</taxon>
        <taxon>Rhabditomorpha</taxon>
        <taxon>Strongyloidea</taxon>
        <taxon>Heligmosomidae</taxon>
        <taxon>Heligmosomoides</taxon>
    </lineage>
</organism>
<dbReference type="WBParaSite" id="HPBE_0002429001-mRNA-1">
    <property type="protein sequence ID" value="HPBE_0002429001-mRNA-1"/>
    <property type="gene ID" value="HPBE_0002429001"/>
</dbReference>
<reference evidence="2 3" key="1">
    <citation type="submission" date="2018-11" db="EMBL/GenBank/DDBJ databases">
        <authorList>
            <consortium name="Pathogen Informatics"/>
        </authorList>
    </citation>
    <scope>NUCLEOTIDE SEQUENCE [LARGE SCALE GENOMIC DNA]</scope>
</reference>